<proteinExistence type="predicted"/>
<gene>
    <name evidence="2" type="ORF">K5I21_23575</name>
</gene>
<dbReference type="EMBL" id="JAINVB010000002">
    <property type="protein sequence ID" value="MCK0088786.1"/>
    <property type="molecule type" value="Genomic_DNA"/>
</dbReference>
<reference evidence="2" key="1">
    <citation type="journal article" date="2022" name="Cell Host Microbe">
        <title>Colonization of the live biotherapeutic product VE303 and modulation of the microbiota and metabolites in healthy volunteers.</title>
        <authorList>
            <person name="Dsouza M."/>
            <person name="Menon R."/>
            <person name="Crossette E."/>
            <person name="Bhattarai S.K."/>
            <person name="Schneider J."/>
            <person name="Kim Y.G."/>
            <person name="Reddy S."/>
            <person name="Caballero S."/>
            <person name="Felix C."/>
            <person name="Cornacchione L."/>
            <person name="Hendrickson J."/>
            <person name="Watson A.R."/>
            <person name="Minot S.S."/>
            <person name="Greenfield N."/>
            <person name="Schopf L."/>
            <person name="Szabady R."/>
            <person name="Patarroyo J."/>
            <person name="Smith W."/>
            <person name="Harrison P."/>
            <person name="Kuijper E.J."/>
            <person name="Kelly C.P."/>
            <person name="Olle B."/>
            <person name="Bobilev D."/>
            <person name="Silber J.L."/>
            <person name="Bucci V."/>
            <person name="Roberts B."/>
            <person name="Faith J."/>
            <person name="Norman J.M."/>
        </authorList>
    </citation>
    <scope>NUCLEOTIDE SEQUENCE</scope>
    <source>
        <strain evidence="2">VE303-04</strain>
    </source>
</reference>
<dbReference type="AlphaFoldDB" id="A0AAW5FAC1"/>
<protein>
    <recommendedName>
        <fullName evidence="4">Na+/H+ antiporter NhaC</fullName>
    </recommendedName>
</protein>
<comment type="caution">
    <text evidence="2">The sequence shown here is derived from an EMBL/GenBank/DDBJ whole genome shotgun (WGS) entry which is preliminary data.</text>
</comment>
<keyword evidence="1" id="KW-1133">Transmembrane helix</keyword>
<accession>A0AAW5FAC1</accession>
<feature type="transmembrane region" description="Helical" evidence="1">
    <location>
        <begin position="29"/>
        <end position="49"/>
    </location>
</feature>
<evidence type="ECO:0000256" key="1">
    <source>
        <dbReference type="SAM" id="Phobius"/>
    </source>
</evidence>
<sequence length="66" mass="7265">MDMQVNYGILALVPPIIAIGLCFATKQVLISMFAGLFAGSLIISSWNPLGHAPMHYLSYPAIWRIM</sequence>
<dbReference type="RefSeq" id="WP_247213354.1">
    <property type="nucleotide sequence ID" value="NZ_JAINVB010000002.1"/>
</dbReference>
<keyword evidence="1" id="KW-0472">Membrane</keyword>
<organism evidence="2 3">
    <name type="scientific">Clostridium symbiosum</name>
    <name type="common">Bacteroides symbiosus</name>
    <dbReference type="NCBI Taxonomy" id="1512"/>
    <lineage>
        <taxon>Bacteria</taxon>
        <taxon>Bacillati</taxon>
        <taxon>Bacillota</taxon>
        <taxon>Clostridia</taxon>
        <taxon>Lachnospirales</taxon>
        <taxon>Lachnospiraceae</taxon>
        <taxon>Otoolea</taxon>
    </lineage>
</organism>
<dbReference type="Proteomes" id="UP001203136">
    <property type="component" value="Unassembled WGS sequence"/>
</dbReference>
<evidence type="ECO:0008006" key="4">
    <source>
        <dbReference type="Google" id="ProtNLM"/>
    </source>
</evidence>
<name>A0AAW5FAC1_CLOSY</name>
<evidence type="ECO:0000313" key="3">
    <source>
        <dbReference type="Proteomes" id="UP001203136"/>
    </source>
</evidence>
<feature type="transmembrane region" description="Helical" evidence="1">
    <location>
        <begin position="6"/>
        <end position="24"/>
    </location>
</feature>
<keyword evidence="1" id="KW-0812">Transmembrane</keyword>
<evidence type="ECO:0000313" key="2">
    <source>
        <dbReference type="EMBL" id="MCK0088786.1"/>
    </source>
</evidence>